<proteinExistence type="predicted"/>
<feature type="compositionally biased region" description="Pro residues" evidence="2">
    <location>
        <begin position="466"/>
        <end position="478"/>
    </location>
</feature>
<feature type="compositionally biased region" description="Polar residues" evidence="2">
    <location>
        <begin position="360"/>
        <end position="369"/>
    </location>
</feature>
<feature type="compositionally biased region" description="Basic and acidic residues" evidence="2">
    <location>
        <begin position="43"/>
        <end position="70"/>
    </location>
</feature>
<keyword evidence="1" id="KW-0175">Coiled coil</keyword>
<evidence type="ECO:0000313" key="3">
    <source>
        <dbReference type="EMBL" id="CAA9997752.1"/>
    </source>
</evidence>
<reference evidence="3 4" key="1">
    <citation type="submission" date="2020-02" db="EMBL/GenBank/DDBJ databases">
        <authorList>
            <person name="Ferguson B K."/>
        </authorList>
    </citation>
    <scope>NUCLEOTIDE SEQUENCE [LARGE SCALE GENOMIC DNA]</scope>
</reference>
<feature type="region of interest" description="Disordered" evidence="2">
    <location>
        <begin position="43"/>
        <end position="132"/>
    </location>
</feature>
<feature type="compositionally biased region" description="Basic and acidic residues" evidence="2">
    <location>
        <begin position="375"/>
        <end position="387"/>
    </location>
</feature>
<feature type="coiled-coil region" evidence="1">
    <location>
        <begin position="571"/>
        <end position="615"/>
    </location>
</feature>
<feature type="region of interest" description="Disordered" evidence="2">
    <location>
        <begin position="620"/>
        <end position="650"/>
    </location>
</feature>
<feature type="compositionally biased region" description="Low complexity" evidence="2">
    <location>
        <begin position="456"/>
        <end position="465"/>
    </location>
</feature>
<evidence type="ECO:0000256" key="2">
    <source>
        <dbReference type="SAM" id="MobiDB-lite"/>
    </source>
</evidence>
<organism evidence="3 4">
    <name type="scientific">Nesidiocoris tenuis</name>
    <dbReference type="NCBI Taxonomy" id="355587"/>
    <lineage>
        <taxon>Eukaryota</taxon>
        <taxon>Metazoa</taxon>
        <taxon>Ecdysozoa</taxon>
        <taxon>Arthropoda</taxon>
        <taxon>Hexapoda</taxon>
        <taxon>Insecta</taxon>
        <taxon>Pterygota</taxon>
        <taxon>Neoptera</taxon>
        <taxon>Paraneoptera</taxon>
        <taxon>Hemiptera</taxon>
        <taxon>Heteroptera</taxon>
        <taxon>Panheteroptera</taxon>
        <taxon>Cimicomorpha</taxon>
        <taxon>Miridae</taxon>
        <taxon>Dicyphina</taxon>
        <taxon>Nesidiocoris</taxon>
    </lineage>
</organism>
<dbReference type="OrthoDB" id="10033734at2759"/>
<feature type="compositionally biased region" description="Low complexity" evidence="2">
    <location>
        <begin position="428"/>
        <end position="440"/>
    </location>
</feature>
<feature type="region of interest" description="Disordered" evidence="2">
    <location>
        <begin position="223"/>
        <end position="266"/>
    </location>
</feature>
<feature type="compositionally biased region" description="Pro residues" evidence="2">
    <location>
        <begin position="441"/>
        <end position="455"/>
    </location>
</feature>
<dbReference type="AlphaFoldDB" id="A0A6H5G771"/>
<feature type="compositionally biased region" description="Low complexity" evidence="2">
    <location>
        <begin position="400"/>
        <end position="416"/>
    </location>
</feature>
<sequence length="664" mass="73860">MRKIPSCRTYCLTSSNSSEFSSDFTFEWDAFCAFWPITGRQNIDESHDKVSKKDLLIGKRKDKKDKKDRGYATLEGESSPEEDADMRSPSKVKKSKPFKFSSKKEKREKSRDKETKEKESDKDKKKTEEKEKEKKKDVKVKLKFKEKKKDKKDDVVDISEFPLFLKNQKICQFSAFLFQSLSKGANATTELKSRSSFGTVLTMYRKSRVARTDIDGRAAGTFRRGRRCERSPGTGGTFQTARQGTAQLQSDPPRLDTRPSGSSDPTCKLKHCHMRCVMRYVPPLKSVSPGLPETPEGLALELSKQESLLSQLHREMAQGLAGQDRVEQLWTVQRTVTHLKRMLRSMEKTSGQRSLDDTDSISSHRTTAKVSPGEKSTDHRVPFEKSVPHTLTIPPPPAFQNSVSAPSSVSSQNVPVLGPQLLPPTSMPSLASLPQTSLPPASLPPQTSLPPPTSLPPSTTSLPPTAVVPPLPPPPGAAYQIPPLPPPVEKTASRKTSLFQGYDDDSAWTGPCKMSAEQKSATIGTMRGRMPLPADCTNPWQKRPPLVQQEDAIIAYKQVATAESLEVQDINKESTEKADRMQKAIIESEELMNLVNKLKAECANERAAIAKLKEQINLLGGMPELSEMPSDDSDDEKSPTDAESNSLWKRRQELNQEAVVLRVN</sequence>
<name>A0A6H5G771_9HEMI</name>
<dbReference type="GO" id="GO:0031267">
    <property type="term" value="F:small GTPase binding"/>
    <property type="evidence" value="ECO:0007669"/>
    <property type="project" value="InterPro"/>
</dbReference>
<feature type="compositionally biased region" description="Polar residues" evidence="2">
    <location>
        <begin position="237"/>
        <end position="250"/>
    </location>
</feature>
<dbReference type="PANTHER" id="PTHR12783">
    <property type="entry name" value="RALA BINDING PROTEIN 1 RALBP1"/>
    <property type="match status" value="1"/>
</dbReference>
<dbReference type="EMBL" id="CADCXU010005926">
    <property type="protein sequence ID" value="CAA9997752.1"/>
    <property type="molecule type" value="Genomic_DNA"/>
</dbReference>
<dbReference type="Gene3D" id="1.20.58.90">
    <property type="match status" value="1"/>
</dbReference>
<gene>
    <name evidence="3" type="ORF">NTEN_LOCUS4046</name>
</gene>
<feature type="compositionally biased region" description="Basic and acidic residues" evidence="2">
    <location>
        <begin position="102"/>
        <end position="132"/>
    </location>
</feature>
<feature type="region of interest" description="Disordered" evidence="2">
    <location>
        <begin position="345"/>
        <end position="478"/>
    </location>
</feature>
<evidence type="ECO:0000256" key="1">
    <source>
        <dbReference type="SAM" id="Coils"/>
    </source>
</evidence>
<dbReference type="PANTHER" id="PTHR12783:SF5">
    <property type="entry name" value="RALA-BINDING PROTEIN 1"/>
    <property type="match status" value="1"/>
</dbReference>
<dbReference type="GO" id="GO:0007264">
    <property type="term" value="P:small GTPase-mediated signal transduction"/>
    <property type="evidence" value="ECO:0007669"/>
    <property type="project" value="InterPro"/>
</dbReference>
<keyword evidence="4" id="KW-1185">Reference proteome</keyword>
<evidence type="ECO:0000313" key="4">
    <source>
        <dbReference type="Proteomes" id="UP000479000"/>
    </source>
</evidence>
<accession>A0A6H5G771</accession>
<dbReference type="GO" id="GO:0005096">
    <property type="term" value="F:GTPase activator activity"/>
    <property type="evidence" value="ECO:0007669"/>
    <property type="project" value="InterPro"/>
</dbReference>
<protein>
    <submittedName>
        <fullName evidence="3">Uncharacterized protein</fullName>
    </submittedName>
</protein>
<dbReference type="Proteomes" id="UP000479000">
    <property type="component" value="Unassembled WGS sequence"/>
</dbReference>
<dbReference type="InterPro" id="IPR039767">
    <property type="entry name" value="RALBP1"/>
</dbReference>